<dbReference type="RefSeq" id="WP_072916475.1">
    <property type="nucleotide sequence ID" value="NZ_FRAR01000025.1"/>
</dbReference>
<dbReference type="OrthoDB" id="9779692at2"/>
<keyword evidence="3" id="KW-1185">Reference proteome</keyword>
<protein>
    <submittedName>
        <fullName evidence="2">Uncharacterized protein</fullName>
    </submittedName>
</protein>
<evidence type="ECO:0000313" key="3">
    <source>
        <dbReference type="Proteomes" id="UP000183997"/>
    </source>
</evidence>
<dbReference type="Proteomes" id="UP000183997">
    <property type="component" value="Unassembled WGS sequence"/>
</dbReference>
<keyword evidence="1" id="KW-1133">Transmembrane helix</keyword>
<sequence>MIRDSKAFFIGLIMMVSFMGIYAYMMTPSFGNGRNGLEFADDMFNSISKGSVQDVVQGEIKKAEQWNGNNIEVNLKAKDEEQAERWSKVIQAVDGSEVNVNKEAVMVKADLGKILANISEDCINMYDNKGDVIQQKYDTDPRDATNRWYNISKAIVKDLEKQEKFKESIAIQQYQQKVIEPAYNYYGVDAEKAGNNAGIMTFMMVFYLIYTMWYGFAIYFLCQGLGITMSKSGKKQEA</sequence>
<gene>
    <name evidence="2" type="ORF">SAMN02745123_03263</name>
</gene>
<evidence type="ECO:0000256" key="1">
    <source>
        <dbReference type="SAM" id="Phobius"/>
    </source>
</evidence>
<organism evidence="2 3">
    <name type="scientific">Desulforamulus aeronauticus DSM 10349</name>
    <dbReference type="NCBI Taxonomy" id="1121421"/>
    <lineage>
        <taxon>Bacteria</taxon>
        <taxon>Bacillati</taxon>
        <taxon>Bacillota</taxon>
        <taxon>Clostridia</taxon>
        <taxon>Eubacteriales</taxon>
        <taxon>Peptococcaceae</taxon>
        <taxon>Desulforamulus</taxon>
    </lineage>
</organism>
<accession>A0A1M6VME2</accession>
<feature type="transmembrane region" description="Helical" evidence="1">
    <location>
        <begin position="199"/>
        <end position="222"/>
    </location>
</feature>
<reference evidence="3" key="1">
    <citation type="submission" date="2016-11" db="EMBL/GenBank/DDBJ databases">
        <authorList>
            <person name="Varghese N."/>
            <person name="Submissions S."/>
        </authorList>
    </citation>
    <scope>NUCLEOTIDE SEQUENCE [LARGE SCALE GENOMIC DNA]</scope>
    <source>
        <strain evidence="3">DSM 10349</strain>
    </source>
</reference>
<keyword evidence="1" id="KW-0472">Membrane</keyword>
<dbReference type="STRING" id="1121421.SAMN02745123_03263"/>
<keyword evidence="1" id="KW-0812">Transmembrane</keyword>
<evidence type="ECO:0000313" key="2">
    <source>
        <dbReference type="EMBL" id="SHK82609.1"/>
    </source>
</evidence>
<dbReference type="EMBL" id="FRAR01000025">
    <property type="protein sequence ID" value="SHK82609.1"/>
    <property type="molecule type" value="Genomic_DNA"/>
</dbReference>
<feature type="transmembrane region" description="Helical" evidence="1">
    <location>
        <begin position="7"/>
        <end position="25"/>
    </location>
</feature>
<dbReference type="AlphaFoldDB" id="A0A1M6VME2"/>
<proteinExistence type="predicted"/>
<name>A0A1M6VME2_9FIRM</name>